<accession>A0A242N4U8</accession>
<reference evidence="7 8" key="1">
    <citation type="submission" date="2017-03" db="EMBL/GenBank/DDBJ databases">
        <title>Genome analysis of strain PAMC 26510.</title>
        <authorList>
            <person name="Oh H.-M."/>
            <person name="Yang J.-A."/>
        </authorList>
    </citation>
    <scope>NUCLEOTIDE SEQUENCE [LARGE SCALE GENOMIC DNA]</scope>
    <source>
        <strain evidence="7 8">PAMC 26510</strain>
    </source>
</reference>
<dbReference type="PROSITE" id="PS01007">
    <property type="entry name" value="TRANSPOSASE_MUTATOR"/>
    <property type="match status" value="1"/>
</dbReference>
<dbReference type="GO" id="GO:0006313">
    <property type="term" value="P:DNA transposition"/>
    <property type="evidence" value="ECO:0007669"/>
    <property type="project" value="UniProtKB-UniRule"/>
</dbReference>
<evidence type="ECO:0000256" key="3">
    <source>
        <dbReference type="ARBA" id="ARBA00022578"/>
    </source>
</evidence>
<evidence type="ECO:0000256" key="5">
    <source>
        <dbReference type="ARBA" id="ARBA00023172"/>
    </source>
</evidence>
<evidence type="ECO:0000313" key="7">
    <source>
        <dbReference type="EMBL" id="OTP78434.1"/>
    </source>
</evidence>
<comment type="similarity">
    <text evidence="2 6">Belongs to the transposase mutator family.</text>
</comment>
<sequence length="388" mass="43280">MAQRVEHHPLEDAFAALLLNGLDGAGEALRILVNEASKIERAQYLNAQSHERTAERIDYANGFKPKTVMTRVGELTFNVPQVRGSGFYPSALEKGTRTERAVNLALAEMYVQGVSTRKVTDVLVKLLGPEVSISSTQVSRAAEQLDAGLAIWRERPLDETPYVFLDARYERIREAGHLVDCAVLVAVGITAGGHRRVLGVSVALSEAEVHWRAFLDSLVRRGLKGVKLIVSDDHAGLKAARRATLPSVPWQRCQFHLQQNAHAYVARLDQRKPVALRIRTIFNAPDRAEAQRLLKQAVELWAVEAPALATWAEDNLPEGFAIFELPHAHRIRLRTTNGLERINRELKRRTRVASIFPNAPSCLRLVSALLAECDEEWMSGKIYLNMNA</sequence>
<dbReference type="InterPro" id="IPR001207">
    <property type="entry name" value="Transposase_mutator"/>
</dbReference>
<gene>
    <name evidence="7" type="ORF">PAMC26510_07420</name>
</gene>
<evidence type="ECO:0000256" key="6">
    <source>
        <dbReference type="RuleBase" id="RU365089"/>
    </source>
</evidence>
<comment type="caution">
    <text evidence="7">The sequence shown here is derived from an EMBL/GenBank/DDBJ whole genome shotgun (WGS) entry which is preliminary data.</text>
</comment>
<dbReference type="GO" id="GO:0004803">
    <property type="term" value="F:transposase activity"/>
    <property type="evidence" value="ECO:0007669"/>
    <property type="project" value="UniProtKB-UniRule"/>
</dbReference>
<keyword evidence="5 6" id="KW-0233">DNA recombination</keyword>
<dbReference type="Proteomes" id="UP000194546">
    <property type="component" value="Unassembled WGS sequence"/>
</dbReference>
<keyword evidence="4 6" id="KW-0238">DNA-binding</keyword>
<dbReference type="Pfam" id="PF00872">
    <property type="entry name" value="Transposase_mut"/>
    <property type="match status" value="1"/>
</dbReference>
<dbReference type="EMBL" id="NBTY01000043">
    <property type="protein sequence ID" value="OTP78434.1"/>
    <property type="molecule type" value="Genomic_DNA"/>
</dbReference>
<keyword evidence="6" id="KW-0814">Transposable element</keyword>
<evidence type="ECO:0000256" key="1">
    <source>
        <dbReference type="ARBA" id="ARBA00002190"/>
    </source>
</evidence>
<proteinExistence type="inferred from homology"/>
<dbReference type="PANTHER" id="PTHR33217">
    <property type="entry name" value="TRANSPOSASE FOR INSERTION SEQUENCE ELEMENT IS1081"/>
    <property type="match status" value="1"/>
</dbReference>
<protein>
    <recommendedName>
        <fullName evidence="6">Mutator family transposase</fullName>
    </recommendedName>
</protein>
<dbReference type="AlphaFoldDB" id="A0A242N4U8"/>
<dbReference type="GO" id="GO:0003677">
    <property type="term" value="F:DNA binding"/>
    <property type="evidence" value="ECO:0007669"/>
    <property type="project" value="UniProtKB-UniRule"/>
</dbReference>
<name>A0A242N4U8_CABSO</name>
<evidence type="ECO:0000256" key="2">
    <source>
        <dbReference type="ARBA" id="ARBA00010961"/>
    </source>
</evidence>
<keyword evidence="3 6" id="KW-0815">Transposition</keyword>
<evidence type="ECO:0000256" key="4">
    <source>
        <dbReference type="ARBA" id="ARBA00023125"/>
    </source>
</evidence>
<organism evidence="7 8">
    <name type="scientific">Caballeronia sordidicola</name>
    <name type="common">Burkholderia sordidicola</name>
    <dbReference type="NCBI Taxonomy" id="196367"/>
    <lineage>
        <taxon>Bacteria</taxon>
        <taxon>Pseudomonadati</taxon>
        <taxon>Pseudomonadota</taxon>
        <taxon>Betaproteobacteria</taxon>
        <taxon>Burkholderiales</taxon>
        <taxon>Burkholderiaceae</taxon>
        <taxon>Caballeronia</taxon>
    </lineage>
</organism>
<evidence type="ECO:0000313" key="8">
    <source>
        <dbReference type="Proteomes" id="UP000194546"/>
    </source>
</evidence>
<dbReference type="PANTHER" id="PTHR33217:SF7">
    <property type="entry name" value="TRANSPOSASE FOR INSERTION SEQUENCE ELEMENT IS1081"/>
    <property type="match status" value="1"/>
</dbReference>
<dbReference type="NCBIfam" id="NF033543">
    <property type="entry name" value="transpos_IS256"/>
    <property type="match status" value="1"/>
</dbReference>
<comment type="function">
    <text evidence="1 6">Required for the transposition of the insertion element.</text>
</comment>
<dbReference type="RefSeq" id="WP_086380953.1">
    <property type="nucleotide sequence ID" value="NZ_NBTY01000043.1"/>
</dbReference>